<keyword evidence="2 16" id="KW-1003">Cell membrane</keyword>
<feature type="transmembrane region" description="Helical" evidence="16">
    <location>
        <begin position="158"/>
        <end position="177"/>
    </location>
</feature>
<comment type="cofactor">
    <cofactor evidence="16 17">
        <name>FMN</name>
        <dbReference type="ChEBI" id="CHEBI:58210"/>
    </cofactor>
</comment>
<evidence type="ECO:0000256" key="3">
    <source>
        <dbReference type="ARBA" id="ARBA00022519"/>
    </source>
</evidence>
<feature type="transmembrane region" description="Helical" evidence="16">
    <location>
        <begin position="122"/>
        <end position="146"/>
    </location>
</feature>
<gene>
    <name evidence="16" type="primary">nqrB</name>
    <name evidence="18" type="ORF">EC835_104284</name>
</gene>
<dbReference type="Proteomes" id="UP000295055">
    <property type="component" value="Unassembled WGS sequence"/>
</dbReference>
<evidence type="ECO:0000256" key="6">
    <source>
        <dbReference type="ARBA" id="ARBA00022643"/>
    </source>
</evidence>
<dbReference type="EC" id="7.2.1.1" evidence="16"/>
<reference evidence="18 19" key="1">
    <citation type="submission" date="2019-03" db="EMBL/GenBank/DDBJ databases">
        <title>Genomic analyses of the natural microbiome of Caenorhabditis elegans.</title>
        <authorList>
            <person name="Samuel B."/>
        </authorList>
    </citation>
    <scope>NUCLEOTIDE SEQUENCE [LARGE SCALE GENOMIC DNA]</scope>
    <source>
        <strain evidence="18 19">JUb102</strain>
    </source>
</reference>
<feature type="transmembrane region" description="Helical" evidence="16">
    <location>
        <begin position="271"/>
        <end position="290"/>
    </location>
</feature>
<dbReference type="AlphaFoldDB" id="A0A4R3NK32"/>
<feature type="transmembrane region" description="Helical" evidence="16">
    <location>
        <begin position="297"/>
        <end position="315"/>
    </location>
</feature>
<dbReference type="InterPro" id="IPR010966">
    <property type="entry name" value="NqrB"/>
</dbReference>
<organism evidence="18 19">
    <name type="scientific">Providencia alcalifaciens</name>
    <dbReference type="NCBI Taxonomy" id="126385"/>
    <lineage>
        <taxon>Bacteria</taxon>
        <taxon>Pseudomonadati</taxon>
        <taxon>Pseudomonadota</taxon>
        <taxon>Gammaproteobacteria</taxon>
        <taxon>Enterobacterales</taxon>
        <taxon>Morganellaceae</taxon>
        <taxon>Providencia</taxon>
    </lineage>
</organism>
<keyword evidence="8 16" id="KW-1278">Translocase</keyword>
<dbReference type="RefSeq" id="WP_132496267.1">
    <property type="nucleotide sequence ID" value="NZ_SMAS01000004.1"/>
</dbReference>
<feature type="transmembrane region" description="Helical" evidence="16">
    <location>
        <begin position="56"/>
        <end position="73"/>
    </location>
</feature>
<keyword evidence="14 16" id="KW-0472">Membrane</keyword>
<dbReference type="GO" id="GO:0022904">
    <property type="term" value="P:respiratory electron transport chain"/>
    <property type="evidence" value="ECO:0007669"/>
    <property type="project" value="InterPro"/>
</dbReference>
<dbReference type="PANTHER" id="PTHR30578">
    <property type="entry name" value="ELECTRON TRANSPORT COMPLEX PROTEIN RNFD"/>
    <property type="match status" value="1"/>
</dbReference>
<evidence type="ECO:0000256" key="9">
    <source>
        <dbReference type="ARBA" id="ARBA00022989"/>
    </source>
</evidence>
<comment type="subcellular location">
    <subcellularLocation>
        <location evidence="16">Cell membrane</location>
        <topology evidence="16">Multi-pass membrane protein</topology>
    </subcellularLocation>
</comment>
<evidence type="ECO:0000256" key="15">
    <source>
        <dbReference type="ARBA" id="ARBA00023201"/>
    </source>
</evidence>
<dbReference type="NCBIfam" id="NF003756">
    <property type="entry name" value="PRK05349.1"/>
    <property type="match status" value="1"/>
</dbReference>
<evidence type="ECO:0000256" key="16">
    <source>
        <dbReference type="HAMAP-Rule" id="MF_00426"/>
    </source>
</evidence>
<keyword evidence="13 16" id="KW-0830">Ubiquinone</keyword>
<feature type="transmembrane region" description="Helical" evidence="16">
    <location>
        <begin position="357"/>
        <end position="375"/>
    </location>
</feature>
<evidence type="ECO:0000256" key="4">
    <source>
        <dbReference type="ARBA" id="ARBA00022553"/>
    </source>
</evidence>
<feature type="transmembrane region" description="Helical" evidence="16">
    <location>
        <begin position="327"/>
        <end position="345"/>
    </location>
</feature>
<keyword evidence="10 16" id="KW-0520">NAD</keyword>
<feature type="transmembrane region" description="Helical" evidence="16">
    <location>
        <begin position="381"/>
        <end position="401"/>
    </location>
</feature>
<dbReference type="PIRSF" id="PIRSF016055">
    <property type="entry name" value="NADH-UbQ_OxRdtase_B_su"/>
    <property type="match status" value="1"/>
</dbReference>
<keyword evidence="7 16" id="KW-0812">Transmembrane</keyword>
<evidence type="ECO:0000256" key="10">
    <source>
        <dbReference type="ARBA" id="ARBA00023027"/>
    </source>
</evidence>
<dbReference type="OrthoDB" id="9776359at2"/>
<dbReference type="NCBIfam" id="TIGR01937">
    <property type="entry name" value="nqrB"/>
    <property type="match status" value="1"/>
</dbReference>
<dbReference type="GO" id="GO:0010181">
    <property type="term" value="F:FMN binding"/>
    <property type="evidence" value="ECO:0007669"/>
    <property type="project" value="InterPro"/>
</dbReference>
<dbReference type="GO" id="GO:0006814">
    <property type="term" value="P:sodium ion transport"/>
    <property type="evidence" value="ECO:0007669"/>
    <property type="project" value="UniProtKB-UniRule"/>
</dbReference>
<evidence type="ECO:0000256" key="11">
    <source>
        <dbReference type="ARBA" id="ARBA00023053"/>
    </source>
</evidence>
<comment type="catalytic activity">
    <reaction evidence="16">
        <text>a ubiquinone + n Na(+)(in) + NADH + H(+) = a ubiquinol + n Na(+)(out) + NAD(+)</text>
        <dbReference type="Rhea" id="RHEA:47748"/>
        <dbReference type="Rhea" id="RHEA-COMP:9565"/>
        <dbReference type="Rhea" id="RHEA-COMP:9566"/>
        <dbReference type="ChEBI" id="CHEBI:15378"/>
        <dbReference type="ChEBI" id="CHEBI:16389"/>
        <dbReference type="ChEBI" id="CHEBI:17976"/>
        <dbReference type="ChEBI" id="CHEBI:29101"/>
        <dbReference type="ChEBI" id="CHEBI:57540"/>
        <dbReference type="ChEBI" id="CHEBI:57945"/>
        <dbReference type="EC" id="7.2.1.1"/>
    </reaction>
</comment>
<evidence type="ECO:0000256" key="2">
    <source>
        <dbReference type="ARBA" id="ARBA00022475"/>
    </source>
</evidence>
<comment type="similarity">
    <text evidence="16">Belongs to the NqrB/RnfD family.</text>
</comment>
<comment type="function">
    <text evidence="16">NQR complex catalyzes the reduction of ubiquinone-1 to ubiquinol by two successive reactions, coupled with the transport of Na(+) ions from the cytoplasm to the periplasm. NqrA to NqrE are probably involved in the second step, the conversion of ubisemiquinone to ubiquinol.</text>
</comment>
<dbReference type="InterPro" id="IPR004338">
    <property type="entry name" value="NqrB/RnfD"/>
</dbReference>
<accession>A0A4R3NK32</accession>
<evidence type="ECO:0000313" key="19">
    <source>
        <dbReference type="Proteomes" id="UP000295055"/>
    </source>
</evidence>
<evidence type="ECO:0000313" key="18">
    <source>
        <dbReference type="EMBL" id="TCT35122.1"/>
    </source>
</evidence>
<dbReference type="PANTHER" id="PTHR30578:SF1">
    <property type="entry name" value="NA(+)-TRANSLOCATING NADH-QUINONE REDUCTASE SUBUNIT B"/>
    <property type="match status" value="1"/>
</dbReference>
<dbReference type="EMBL" id="SMAS01000004">
    <property type="protein sequence ID" value="TCT35122.1"/>
    <property type="molecule type" value="Genomic_DNA"/>
</dbReference>
<feature type="modified residue" description="FMN phosphoryl threonine" evidence="16 17">
    <location>
        <position position="236"/>
    </location>
</feature>
<evidence type="ECO:0000256" key="1">
    <source>
        <dbReference type="ARBA" id="ARBA00022448"/>
    </source>
</evidence>
<keyword evidence="3" id="KW-0997">Cell inner membrane</keyword>
<keyword evidence="6 16" id="KW-0288">FMN</keyword>
<comment type="subunit">
    <text evidence="16">Composed of six subunits; NqrA, NqrB, NqrC, NqrD, NqrE and NqrF.</text>
</comment>
<dbReference type="GO" id="GO:0005886">
    <property type="term" value="C:plasma membrane"/>
    <property type="evidence" value="ECO:0007669"/>
    <property type="project" value="UniProtKB-SubCell"/>
</dbReference>
<comment type="caution">
    <text evidence="18">The sequence shown here is derived from an EMBL/GenBank/DDBJ whole genome shotgun (WGS) entry which is preliminary data.</text>
</comment>
<evidence type="ECO:0000256" key="14">
    <source>
        <dbReference type="ARBA" id="ARBA00023136"/>
    </source>
</evidence>
<protein>
    <recommendedName>
        <fullName evidence="16">Na(+)-translocating NADH-quinone reductase subunit B</fullName>
        <shortName evidence="16">Na(+)-NQR subunit B</shortName>
        <shortName evidence="16">Na(+)-translocating NQR subunit B</shortName>
        <ecNumber evidence="16">7.2.1.1</ecNumber>
    </recommendedName>
    <alternativeName>
        <fullName evidence="16">NQR complex subunit B</fullName>
    </alternativeName>
    <alternativeName>
        <fullName evidence="16">NQR-1 subunit B</fullName>
    </alternativeName>
</protein>
<keyword evidence="4 16" id="KW-0597">Phosphoprotein</keyword>
<evidence type="ECO:0000256" key="7">
    <source>
        <dbReference type="ARBA" id="ARBA00022692"/>
    </source>
</evidence>
<evidence type="ECO:0000256" key="5">
    <source>
        <dbReference type="ARBA" id="ARBA00022630"/>
    </source>
</evidence>
<evidence type="ECO:0000256" key="13">
    <source>
        <dbReference type="ARBA" id="ARBA00023075"/>
    </source>
</evidence>
<name>A0A4R3NK32_9GAMM</name>
<keyword evidence="15 16" id="KW-0739">Sodium transport</keyword>
<keyword evidence="12 16" id="KW-0406">Ion transport</keyword>
<evidence type="ECO:0000256" key="17">
    <source>
        <dbReference type="PIRSR" id="PIRSR016055-50"/>
    </source>
</evidence>
<dbReference type="GO" id="GO:0016655">
    <property type="term" value="F:oxidoreductase activity, acting on NAD(P)H, quinone or similar compound as acceptor"/>
    <property type="evidence" value="ECO:0007669"/>
    <property type="project" value="UniProtKB-UniRule"/>
</dbReference>
<keyword evidence="5 16" id="KW-0285">Flavoprotein</keyword>
<dbReference type="Pfam" id="PF03116">
    <property type="entry name" value="NQR2_RnfD_RnfE"/>
    <property type="match status" value="1"/>
</dbReference>
<keyword evidence="11 16" id="KW-0915">Sodium</keyword>
<keyword evidence="9 16" id="KW-1133">Transmembrane helix</keyword>
<evidence type="ECO:0000256" key="12">
    <source>
        <dbReference type="ARBA" id="ARBA00023065"/>
    </source>
</evidence>
<evidence type="ECO:0000256" key="8">
    <source>
        <dbReference type="ARBA" id="ARBA00022967"/>
    </source>
</evidence>
<dbReference type="HAMAP" id="MF_00426">
    <property type="entry name" value="NqrB"/>
    <property type="match status" value="1"/>
</dbReference>
<proteinExistence type="inferred from homology"/>
<sequence>MGLKNLFEKYEHQFEPGGKLAKFYPLYEAVATVFYTPGTVTKGRSHVRDTIDLKRMMILVWLAVFPAMFWGMYNVGNQAIPALHHLYSGAELQQVLASDWHYSLAQLLGASLAPDAGWGSKMLLGAIYFLPIYLVVFLVGGFWEVLFAMIRGHEINEGFFISSILFALIVPPTIPLWQAALGITFGVVVAKEIFGGTGRNFLNPALAGRAFLFFAYPAQISGDLVWTAADGFSGATPLSQWATGGVNSLVNTVTGEPITWMQAFLGNMPGSIGEVSTLMIFIGGAFIIFFRIASWRIVAGVMLGMIAMSYLFNFIGSDTNPLFAMPWWWHMVLGGFAFGMIFMATDPVSASFTDKGKWAYGILIGVMCVLVRVVNPAYPEGMMLAILFANLFAPLFDYMVVQANIKRRKARG</sequence>
<keyword evidence="1 16" id="KW-0813">Transport</keyword>
<dbReference type="GO" id="GO:0055085">
    <property type="term" value="P:transmembrane transport"/>
    <property type="evidence" value="ECO:0007669"/>
    <property type="project" value="InterPro"/>
</dbReference>